<dbReference type="KEGG" id="fls:GLV81_12590"/>
<dbReference type="SUPFAM" id="SSF143081">
    <property type="entry name" value="BB1717-like"/>
    <property type="match status" value="1"/>
</dbReference>
<keyword evidence="7" id="KW-0456">Lyase</keyword>
<reference evidence="9 10" key="1">
    <citation type="submission" date="2019-11" db="EMBL/GenBank/DDBJ databases">
        <authorList>
            <person name="Im W.T."/>
        </authorList>
    </citation>
    <scope>NUCLEOTIDE SEQUENCE [LARGE SCALE GENOMIC DNA]</scope>
    <source>
        <strain evidence="9 10">SB-02</strain>
    </source>
</reference>
<evidence type="ECO:0000256" key="3">
    <source>
        <dbReference type="ARBA" id="ARBA00022763"/>
    </source>
</evidence>
<evidence type="ECO:0000313" key="9">
    <source>
        <dbReference type="EMBL" id="QGW28825.1"/>
    </source>
</evidence>
<evidence type="ECO:0000256" key="2">
    <source>
        <dbReference type="ARBA" id="ARBA00022670"/>
    </source>
</evidence>
<dbReference type="AlphaFoldDB" id="A0A6I6GK79"/>
<dbReference type="GO" id="GO:0003697">
    <property type="term" value="F:single-stranded DNA binding"/>
    <property type="evidence" value="ECO:0007669"/>
    <property type="project" value="InterPro"/>
</dbReference>
<proteinExistence type="inferred from homology"/>
<gene>
    <name evidence="9" type="ORF">GLV81_12590</name>
</gene>
<sequence length="156" mass="17907">MCGRYSLFTPLQEVEMQLAAKAVEWENFEPRYNAAPTQPMPVITNEFPDIIQYYRWGLVPRWASDAAMGSKMMNTRTESIQEKPAFFNIFKYKRCLVLADGYYEWKAGTDSTKKPTNNHTAFTCRTTSCYCWQVCGIPGKTACKLFPSLPALPMQM</sequence>
<dbReference type="PANTHER" id="PTHR13604:SF0">
    <property type="entry name" value="ABASIC SITE PROCESSING PROTEIN HMCES"/>
    <property type="match status" value="1"/>
</dbReference>
<dbReference type="PANTHER" id="PTHR13604">
    <property type="entry name" value="DC12-RELATED"/>
    <property type="match status" value="1"/>
</dbReference>
<keyword evidence="5" id="KW-0190">Covalent protein-DNA linkage</keyword>
<dbReference type="GO" id="GO:0006508">
    <property type="term" value="P:proteolysis"/>
    <property type="evidence" value="ECO:0007669"/>
    <property type="project" value="UniProtKB-KW"/>
</dbReference>
<dbReference type="Gene3D" id="3.90.1680.10">
    <property type="entry name" value="SOS response associated peptidase-like"/>
    <property type="match status" value="1"/>
</dbReference>
<evidence type="ECO:0000256" key="1">
    <source>
        <dbReference type="ARBA" id="ARBA00008136"/>
    </source>
</evidence>
<organism evidence="9 10">
    <name type="scientific">Phnomibacter ginsenosidimutans</name>
    <dbReference type="NCBI Taxonomy" id="2676868"/>
    <lineage>
        <taxon>Bacteria</taxon>
        <taxon>Pseudomonadati</taxon>
        <taxon>Bacteroidota</taxon>
        <taxon>Chitinophagia</taxon>
        <taxon>Chitinophagales</taxon>
        <taxon>Chitinophagaceae</taxon>
        <taxon>Phnomibacter</taxon>
    </lineage>
</organism>
<dbReference type="GO" id="GO:0008233">
    <property type="term" value="F:peptidase activity"/>
    <property type="evidence" value="ECO:0007669"/>
    <property type="project" value="UniProtKB-KW"/>
</dbReference>
<keyword evidence="10" id="KW-1185">Reference proteome</keyword>
<keyword evidence="6" id="KW-0238">DNA-binding</keyword>
<evidence type="ECO:0000256" key="7">
    <source>
        <dbReference type="ARBA" id="ARBA00023239"/>
    </source>
</evidence>
<name>A0A6I6GK79_9BACT</name>
<dbReference type="GO" id="GO:0016829">
    <property type="term" value="F:lyase activity"/>
    <property type="evidence" value="ECO:0007669"/>
    <property type="project" value="UniProtKB-KW"/>
</dbReference>
<evidence type="ECO:0000256" key="5">
    <source>
        <dbReference type="ARBA" id="ARBA00023124"/>
    </source>
</evidence>
<dbReference type="Pfam" id="PF02586">
    <property type="entry name" value="SRAP"/>
    <property type="match status" value="1"/>
</dbReference>
<dbReference type="Proteomes" id="UP000426027">
    <property type="component" value="Chromosome"/>
</dbReference>
<evidence type="ECO:0000313" key="10">
    <source>
        <dbReference type="Proteomes" id="UP000426027"/>
    </source>
</evidence>
<evidence type="ECO:0000256" key="4">
    <source>
        <dbReference type="ARBA" id="ARBA00022801"/>
    </source>
</evidence>
<dbReference type="GO" id="GO:0106300">
    <property type="term" value="P:protein-DNA covalent cross-linking repair"/>
    <property type="evidence" value="ECO:0007669"/>
    <property type="project" value="InterPro"/>
</dbReference>
<dbReference type="EMBL" id="CP046566">
    <property type="protein sequence ID" value="QGW28825.1"/>
    <property type="molecule type" value="Genomic_DNA"/>
</dbReference>
<keyword evidence="3" id="KW-0227">DNA damage</keyword>
<dbReference type="InterPro" id="IPR036590">
    <property type="entry name" value="SRAP-like"/>
</dbReference>
<keyword evidence="4 8" id="KW-0378">Hydrolase</keyword>
<accession>A0A6I6GK79</accession>
<keyword evidence="2 8" id="KW-0645">Protease</keyword>
<evidence type="ECO:0000256" key="6">
    <source>
        <dbReference type="ARBA" id="ARBA00023125"/>
    </source>
</evidence>
<dbReference type="InterPro" id="IPR003738">
    <property type="entry name" value="SRAP"/>
</dbReference>
<protein>
    <recommendedName>
        <fullName evidence="8">Abasic site processing protein</fullName>
        <ecNumber evidence="8">3.4.-.-</ecNumber>
    </recommendedName>
</protein>
<evidence type="ECO:0000256" key="8">
    <source>
        <dbReference type="RuleBase" id="RU364100"/>
    </source>
</evidence>
<dbReference type="EC" id="3.4.-.-" evidence="8"/>
<comment type="similarity">
    <text evidence="1 8">Belongs to the SOS response-associated peptidase family.</text>
</comment>